<evidence type="ECO:0000313" key="3">
    <source>
        <dbReference type="EnsemblPlants" id="Pp3c7_18130V3.1"/>
    </source>
</evidence>
<reference evidence="3" key="3">
    <citation type="submission" date="2020-12" db="UniProtKB">
        <authorList>
            <consortium name="EnsemblPlants"/>
        </authorList>
    </citation>
    <scope>IDENTIFICATION</scope>
</reference>
<dbReference type="PaxDb" id="3218-PP1S2_641V6.1"/>
<gene>
    <name evidence="3" type="primary">LOC112284470</name>
    <name evidence="2" type="ORF">PHYPA_010523</name>
</gene>
<dbReference type="Proteomes" id="UP000006727">
    <property type="component" value="Chromosome 7"/>
</dbReference>
<dbReference type="EnsemblPlants" id="Pp3c7_18130V3.1">
    <property type="protein sequence ID" value="Pp3c7_18130V3.1"/>
    <property type="gene ID" value="Pp3c7_18130"/>
</dbReference>
<name>A9RCA7_PHYPA</name>
<dbReference type="EMBL" id="ABEU02000007">
    <property type="protein sequence ID" value="PNR51337.1"/>
    <property type="molecule type" value="Genomic_DNA"/>
</dbReference>
<dbReference type="HOGENOM" id="CLU_2241128_0_0_1"/>
<evidence type="ECO:0000256" key="1">
    <source>
        <dbReference type="SAM" id="MobiDB-lite"/>
    </source>
</evidence>
<dbReference type="Gramene" id="Pp3c7_18130V3.1">
    <property type="protein sequence ID" value="Pp3c7_18130V3.1"/>
    <property type="gene ID" value="Pp3c7_18130"/>
</dbReference>
<proteinExistence type="predicted"/>
<reference evidence="2 4" key="2">
    <citation type="journal article" date="2018" name="Plant J.">
        <title>The Physcomitrella patens chromosome-scale assembly reveals moss genome structure and evolution.</title>
        <authorList>
            <person name="Lang D."/>
            <person name="Ullrich K.K."/>
            <person name="Murat F."/>
            <person name="Fuchs J."/>
            <person name="Jenkins J."/>
            <person name="Haas F.B."/>
            <person name="Piednoel M."/>
            <person name="Gundlach H."/>
            <person name="Van Bel M."/>
            <person name="Meyberg R."/>
            <person name="Vives C."/>
            <person name="Morata J."/>
            <person name="Symeonidi A."/>
            <person name="Hiss M."/>
            <person name="Muchero W."/>
            <person name="Kamisugi Y."/>
            <person name="Saleh O."/>
            <person name="Blanc G."/>
            <person name="Decker E.L."/>
            <person name="van Gessel N."/>
            <person name="Grimwood J."/>
            <person name="Hayes R.D."/>
            <person name="Graham S.W."/>
            <person name="Gunter L.E."/>
            <person name="McDaniel S.F."/>
            <person name="Hoernstein S.N.W."/>
            <person name="Larsson A."/>
            <person name="Li F.W."/>
            <person name="Perroud P.F."/>
            <person name="Phillips J."/>
            <person name="Ranjan P."/>
            <person name="Rokshar D.S."/>
            <person name="Rothfels C.J."/>
            <person name="Schneider L."/>
            <person name="Shu S."/>
            <person name="Stevenson D.W."/>
            <person name="Thummler F."/>
            <person name="Tillich M."/>
            <person name="Villarreal Aguilar J.C."/>
            <person name="Widiez T."/>
            <person name="Wong G.K."/>
            <person name="Wymore A."/>
            <person name="Zhang Y."/>
            <person name="Zimmer A.D."/>
            <person name="Quatrano R.S."/>
            <person name="Mayer K.F.X."/>
            <person name="Goodstein D."/>
            <person name="Casacuberta J.M."/>
            <person name="Vandepoele K."/>
            <person name="Reski R."/>
            <person name="Cuming A.C."/>
            <person name="Tuskan G.A."/>
            <person name="Maumus F."/>
            <person name="Salse J."/>
            <person name="Schmutz J."/>
            <person name="Rensing S.A."/>
        </authorList>
    </citation>
    <scope>NUCLEOTIDE SEQUENCE [LARGE SCALE GENOMIC DNA]</scope>
    <source>
        <strain evidence="3 4">cv. Gransden 2004</strain>
    </source>
</reference>
<dbReference type="AlphaFoldDB" id="A9RCA7"/>
<protein>
    <submittedName>
        <fullName evidence="2 3">Uncharacterized protein</fullName>
    </submittedName>
</protein>
<evidence type="ECO:0000313" key="2">
    <source>
        <dbReference type="EMBL" id="PNR51337.1"/>
    </source>
</evidence>
<keyword evidence="4" id="KW-1185">Reference proteome</keyword>
<sequence length="109" mass="11808">MCLMQDTVAPSSLCCEKDCRCYDIVTSADLSCGSSSKQGAGPDSRNGGIVSQQDMENLTTSAAANCKAISSTMILFHDFSISSTSLWFYPHKTQVGHAFPFGVFHKSWQ</sequence>
<organism evidence="2">
    <name type="scientific">Physcomitrium patens</name>
    <name type="common">Spreading-leaved earth moss</name>
    <name type="synonym">Physcomitrella patens</name>
    <dbReference type="NCBI Taxonomy" id="3218"/>
    <lineage>
        <taxon>Eukaryota</taxon>
        <taxon>Viridiplantae</taxon>
        <taxon>Streptophyta</taxon>
        <taxon>Embryophyta</taxon>
        <taxon>Bryophyta</taxon>
        <taxon>Bryophytina</taxon>
        <taxon>Bryopsida</taxon>
        <taxon>Funariidae</taxon>
        <taxon>Funariales</taxon>
        <taxon>Funariaceae</taxon>
        <taxon>Physcomitrium</taxon>
    </lineage>
</organism>
<accession>A9RCA7</accession>
<reference evidence="2 4" key="1">
    <citation type="journal article" date="2008" name="Science">
        <title>The Physcomitrella genome reveals evolutionary insights into the conquest of land by plants.</title>
        <authorList>
            <person name="Rensing S."/>
            <person name="Lang D."/>
            <person name="Zimmer A."/>
            <person name="Terry A."/>
            <person name="Salamov A."/>
            <person name="Shapiro H."/>
            <person name="Nishiyama T."/>
            <person name="Perroud P.-F."/>
            <person name="Lindquist E."/>
            <person name="Kamisugi Y."/>
            <person name="Tanahashi T."/>
            <person name="Sakakibara K."/>
            <person name="Fujita T."/>
            <person name="Oishi K."/>
            <person name="Shin-I T."/>
            <person name="Kuroki Y."/>
            <person name="Toyoda A."/>
            <person name="Suzuki Y."/>
            <person name="Hashimoto A."/>
            <person name="Yamaguchi K."/>
            <person name="Sugano A."/>
            <person name="Kohara Y."/>
            <person name="Fujiyama A."/>
            <person name="Anterola A."/>
            <person name="Aoki S."/>
            <person name="Ashton N."/>
            <person name="Barbazuk W.B."/>
            <person name="Barker E."/>
            <person name="Bennetzen J."/>
            <person name="Bezanilla M."/>
            <person name="Blankenship R."/>
            <person name="Cho S.H."/>
            <person name="Dutcher S."/>
            <person name="Estelle M."/>
            <person name="Fawcett J.A."/>
            <person name="Gundlach H."/>
            <person name="Hanada K."/>
            <person name="Heyl A."/>
            <person name="Hicks K.A."/>
            <person name="Hugh J."/>
            <person name="Lohr M."/>
            <person name="Mayer K."/>
            <person name="Melkozernov A."/>
            <person name="Murata T."/>
            <person name="Nelson D."/>
            <person name="Pils B."/>
            <person name="Prigge M."/>
            <person name="Reiss B."/>
            <person name="Renner T."/>
            <person name="Rombauts S."/>
            <person name="Rushton P."/>
            <person name="Sanderfoot A."/>
            <person name="Schween G."/>
            <person name="Shiu S.-H."/>
            <person name="Stueber K."/>
            <person name="Theodoulou F.L."/>
            <person name="Tu H."/>
            <person name="Van de Peer Y."/>
            <person name="Verrier P.J."/>
            <person name="Waters E."/>
            <person name="Wood A."/>
            <person name="Yang L."/>
            <person name="Cove D."/>
            <person name="Cuming A."/>
            <person name="Hasebe M."/>
            <person name="Lucas S."/>
            <person name="Mishler D.B."/>
            <person name="Reski R."/>
            <person name="Grigoriev I."/>
            <person name="Quatrano R.S."/>
            <person name="Boore J.L."/>
        </authorList>
    </citation>
    <scope>NUCLEOTIDE SEQUENCE [LARGE SCALE GENOMIC DNA]</scope>
    <source>
        <strain evidence="3 4">cv. Gransden 2004</strain>
    </source>
</reference>
<evidence type="ECO:0000313" key="4">
    <source>
        <dbReference type="Proteomes" id="UP000006727"/>
    </source>
</evidence>
<feature type="region of interest" description="Disordered" evidence="1">
    <location>
        <begin position="30"/>
        <end position="52"/>
    </location>
</feature>